<reference evidence="1 2" key="1">
    <citation type="submission" date="2013-08" db="EMBL/GenBank/DDBJ databases">
        <title>Genome sequencing of Lysobacter.</title>
        <authorList>
            <person name="Zhang S."/>
            <person name="Wang G."/>
        </authorList>
    </citation>
    <scope>NUCLEOTIDE SEQUENCE [LARGE SCALE GENOMIC DNA]</scope>
    <source>
        <strain evidence="1 2">Ko07</strain>
    </source>
</reference>
<protein>
    <submittedName>
        <fullName evidence="1">Uncharacterized protein</fullName>
    </submittedName>
</protein>
<accession>A0A0A0EQG8</accession>
<organism evidence="1 2">
    <name type="scientific">Lysobacter concretionis Ko07 = DSM 16239</name>
    <dbReference type="NCBI Taxonomy" id="1122185"/>
    <lineage>
        <taxon>Bacteria</taxon>
        <taxon>Pseudomonadati</taxon>
        <taxon>Pseudomonadota</taxon>
        <taxon>Gammaproteobacteria</taxon>
        <taxon>Lysobacterales</taxon>
        <taxon>Lysobacteraceae</taxon>
        <taxon>Novilysobacter</taxon>
    </lineage>
</organism>
<dbReference type="Proteomes" id="UP000030017">
    <property type="component" value="Unassembled WGS sequence"/>
</dbReference>
<evidence type="ECO:0000313" key="2">
    <source>
        <dbReference type="Proteomes" id="UP000030017"/>
    </source>
</evidence>
<dbReference type="AlphaFoldDB" id="A0A0A0EQG8"/>
<dbReference type="STRING" id="1122185.N792_11745"/>
<gene>
    <name evidence="1" type="ORF">N792_11745</name>
</gene>
<comment type="caution">
    <text evidence="1">The sequence shown here is derived from an EMBL/GenBank/DDBJ whole genome shotgun (WGS) entry which is preliminary data.</text>
</comment>
<keyword evidence="2" id="KW-1185">Reference proteome</keyword>
<name>A0A0A0EQG8_9GAMM</name>
<sequence>MGEAGAVALRAGFAGFPGRLQGMAGGGALGVDTAVGGDADFALQGHAAGGAVAGAAHDDAVGVEFFGQFGRGGAAQEGVGFGPVEGDAEVGAAGAAAEAGVVRHRRWPAGWRRLRPRGPPSFARWKGLSFSAIGGVSDLCRSCVSCDLIISAEPVEIQDCRNGGMWVPKMMEAAMQVLALCVRG</sequence>
<evidence type="ECO:0000313" key="1">
    <source>
        <dbReference type="EMBL" id="KGM51397.1"/>
    </source>
</evidence>
<proteinExistence type="predicted"/>
<dbReference type="EMBL" id="AVPS01000007">
    <property type="protein sequence ID" value="KGM51397.1"/>
    <property type="molecule type" value="Genomic_DNA"/>
</dbReference>